<dbReference type="CDD" id="cd10030">
    <property type="entry name" value="UDG-F4_TTUDGA_SPO1dp_like"/>
    <property type="match status" value="1"/>
</dbReference>
<proteinExistence type="inferred from homology"/>
<evidence type="ECO:0000256" key="4">
    <source>
        <dbReference type="ARBA" id="ARBA00019403"/>
    </source>
</evidence>
<dbReference type="PANTHER" id="PTHR33693:SF1">
    <property type="entry name" value="TYPE-4 URACIL-DNA GLYCOSYLASE"/>
    <property type="match status" value="1"/>
</dbReference>
<dbReference type="SUPFAM" id="SSF52141">
    <property type="entry name" value="Uracil-DNA glycosylase-like"/>
    <property type="match status" value="1"/>
</dbReference>
<organism evidence="13 14">
    <name type="scientific">Halorutilus salinus</name>
    <dbReference type="NCBI Taxonomy" id="2487751"/>
    <lineage>
        <taxon>Archaea</taxon>
        <taxon>Methanobacteriati</taxon>
        <taxon>Methanobacteriota</taxon>
        <taxon>Stenosarchaea group</taxon>
        <taxon>Halobacteria</taxon>
        <taxon>Halorutilales</taxon>
        <taxon>Halorutilaceae</taxon>
        <taxon>Halorutilus</taxon>
    </lineage>
</organism>
<dbReference type="Gene3D" id="3.40.470.10">
    <property type="entry name" value="Uracil-DNA glycosylase-like domain"/>
    <property type="match status" value="1"/>
</dbReference>
<sequence length="185" mass="20791">MSDMDIDEHNDEIRSCTRCRLHENRTQAVPNQGSADADTMLVGKMVGYKDDKVGLPYQGEAGNVLDDALERADKTRQDVFLTNLTRCYPPESRNPRADELDRCARFFDRELEAVDPETIVALGKVVAERLLGRDVSVEEEHGTRHTYNTLTFRAEVVVTYNVGAATYDPSLRDVIADEVAEAVER</sequence>
<keyword evidence="7" id="KW-0227">DNA damage</keyword>
<evidence type="ECO:0000256" key="2">
    <source>
        <dbReference type="ARBA" id="ARBA00006521"/>
    </source>
</evidence>
<dbReference type="SMART" id="SM00987">
    <property type="entry name" value="UreE_C"/>
    <property type="match status" value="1"/>
</dbReference>
<dbReference type="SMART" id="SM00986">
    <property type="entry name" value="UDG"/>
    <property type="match status" value="1"/>
</dbReference>
<evidence type="ECO:0000256" key="11">
    <source>
        <dbReference type="ARBA" id="ARBA00023204"/>
    </source>
</evidence>
<evidence type="ECO:0000256" key="8">
    <source>
        <dbReference type="ARBA" id="ARBA00022801"/>
    </source>
</evidence>
<keyword evidence="6" id="KW-0479">Metal-binding</keyword>
<keyword evidence="14" id="KW-1185">Reference proteome</keyword>
<evidence type="ECO:0000256" key="7">
    <source>
        <dbReference type="ARBA" id="ARBA00022763"/>
    </source>
</evidence>
<dbReference type="GO" id="GO:0004844">
    <property type="term" value="F:uracil DNA N-glycosylase activity"/>
    <property type="evidence" value="ECO:0007669"/>
    <property type="project" value="UniProtKB-EC"/>
</dbReference>
<dbReference type="InterPro" id="IPR036895">
    <property type="entry name" value="Uracil-DNA_glycosylase-like_sf"/>
</dbReference>
<accession>A0A9Q4C4C7</accession>
<dbReference type="InterPro" id="IPR005122">
    <property type="entry name" value="Uracil-DNA_glycosylase-like"/>
</dbReference>
<dbReference type="GO" id="GO:0051539">
    <property type="term" value="F:4 iron, 4 sulfur cluster binding"/>
    <property type="evidence" value="ECO:0007669"/>
    <property type="project" value="UniProtKB-KW"/>
</dbReference>
<gene>
    <name evidence="13" type="ORF">EGH25_05320</name>
</gene>
<dbReference type="PANTHER" id="PTHR33693">
    <property type="entry name" value="TYPE-5 URACIL-DNA GLYCOSYLASE"/>
    <property type="match status" value="1"/>
</dbReference>
<name>A0A9Q4C4C7_9EURY</name>
<keyword evidence="5" id="KW-0004">4Fe-4S</keyword>
<dbReference type="GO" id="GO:0006281">
    <property type="term" value="P:DNA repair"/>
    <property type="evidence" value="ECO:0007669"/>
    <property type="project" value="UniProtKB-KW"/>
</dbReference>
<evidence type="ECO:0000256" key="1">
    <source>
        <dbReference type="ARBA" id="ARBA00001400"/>
    </source>
</evidence>
<keyword evidence="8" id="KW-0378">Hydrolase</keyword>
<dbReference type="AlphaFoldDB" id="A0A9Q4C4C7"/>
<evidence type="ECO:0000313" key="14">
    <source>
        <dbReference type="Proteomes" id="UP001149411"/>
    </source>
</evidence>
<protein>
    <recommendedName>
        <fullName evidence="4">Type-4 uracil-DNA glycosylase</fullName>
        <ecNumber evidence="3">3.2.2.27</ecNumber>
    </recommendedName>
</protein>
<evidence type="ECO:0000256" key="6">
    <source>
        <dbReference type="ARBA" id="ARBA00022723"/>
    </source>
</evidence>
<evidence type="ECO:0000313" key="13">
    <source>
        <dbReference type="EMBL" id="MCX2818770.1"/>
    </source>
</evidence>
<evidence type="ECO:0000256" key="10">
    <source>
        <dbReference type="ARBA" id="ARBA00023014"/>
    </source>
</evidence>
<dbReference type="NCBIfam" id="TIGR00758">
    <property type="entry name" value="UDG_fam4"/>
    <property type="match status" value="1"/>
</dbReference>
<feature type="domain" description="Uracil-DNA glycosylase-like" evidence="12">
    <location>
        <begin position="30"/>
        <end position="180"/>
    </location>
</feature>
<reference evidence="13" key="1">
    <citation type="submission" date="2022-09" db="EMBL/GenBank/DDBJ databases">
        <title>Haloadaptaus new haloarchaeum isolated from saline soil.</title>
        <authorList>
            <person name="Duran-Viseras A."/>
            <person name="Sanchez-Porro C."/>
            <person name="Ventosa A."/>
        </authorList>
    </citation>
    <scope>NUCLEOTIDE SEQUENCE</scope>
    <source>
        <strain evidence="13">F3-133</strain>
    </source>
</reference>
<dbReference type="EC" id="3.2.2.27" evidence="3"/>
<evidence type="ECO:0000256" key="9">
    <source>
        <dbReference type="ARBA" id="ARBA00023004"/>
    </source>
</evidence>
<evidence type="ECO:0000259" key="12">
    <source>
        <dbReference type="SMART" id="SM00986"/>
    </source>
</evidence>
<comment type="catalytic activity">
    <reaction evidence="1">
        <text>Hydrolyzes single-stranded DNA or mismatched double-stranded DNA and polynucleotides, releasing free uracil.</text>
        <dbReference type="EC" id="3.2.2.27"/>
    </reaction>
</comment>
<dbReference type="EMBL" id="RKLV01000004">
    <property type="protein sequence ID" value="MCX2818770.1"/>
    <property type="molecule type" value="Genomic_DNA"/>
</dbReference>
<dbReference type="Proteomes" id="UP001149411">
    <property type="component" value="Unassembled WGS sequence"/>
</dbReference>
<comment type="caution">
    <text evidence="13">The sequence shown here is derived from an EMBL/GenBank/DDBJ whole genome shotgun (WGS) entry which is preliminary data.</text>
</comment>
<dbReference type="InterPro" id="IPR005273">
    <property type="entry name" value="Ura-DNA_glyco_family4"/>
</dbReference>
<evidence type="ECO:0000256" key="5">
    <source>
        <dbReference type="ARBA" id="ARBA00022485"/>
    </source>
</evidence>
<dbReference type="RefSeq" id="WP_266086610.1">
    <property type="nucleotide sequence ID" value="NZ_RKLV01000004.1"/>
</dbReference>
<dbReference type="InterPro" id="IPR051536">
    <property type="entry name" value="UDG_Type-4/5"/>
</dbReference>
<keyword evidence="9" id="KW-0408">Iron</keyword>
<evidence type="ECO:0000256" key="3">
    <source>
        <dbReference type="ARBA" id="ARBA00012030"/>
    </source>
</evidence>
<comment type="similarity">
    <text evidence="2">Belongs to the uracil-DNA glycosylase (UDG) superfamily. Type 4 (UDGa) family.</text>
</comment>
<keyword evidence="11" id="KW-0234">DNA repair</keyword>
<dbReference type="Pfam" id="PF03167">
    <property type="entry name" value="UDG"/>
    <property type="match status" value="1"/>
</dbReference>
<dbReference type="GO" id="GO:0046872">
    <property type="term" value="F:metal ion binding"/>
    <property type="evidence" value="ECO:0007669"/>
    <property type="project" value="UniProtKB-KW"/>
</dbReference>
<keyword evidence="10" id="KW-0411">Iron-sulfur</keyword>